<dbReference type="SUPFAM" id="SSF49854">
    <property type="entry name" value="Spermadhesin, CUB domain"/>
    <property type="match status" value="23"/>
</dbReference>
<feature type="domain" description="CUB" evidence="15">
    <location>
        <begin position="3542"/>
        <end position="3654"/>
    </location>
</feature>
<feature type="domain" description="CUB" evidence="15">
    <location>
        <begin position="1988"/>
        <end position="2115"/>
    </location>
</feature>
<evidence type="ECO:0000256" key="9">
    <source>
        <dbReference type="ARBA" id="ARBA00022927"/>
    </source>
</evidence>
<dbReference type="SMART" id="SM00181">
    <property type="entry name" value="EGF"/>
    <property type="match status" value="8"/>
</dbReference>
<feature type="domain" description="CUB" evidence="15">
    <location>
        <begin position="1765"/>
        <end position="1875"/>
    </location>
</feature>
<evidence type="ECO:0000313" key="17">
    <source>
        <dbReference type="EMBL" id="KNC24415.1"/>
    </source>
</evidence>
<organism evidence="17 18">
    <name type="scientific">Lucilia cuprina</name>
    <name type="common">Green bottle fly</name>
    <name type="synonym">Australian sheep blowfly</name>
    <dbReference type="NCBI Taxonomy" id="7375"/>
    <lineage>
        <taxon>Eukaryota</taxon>
        <taxon>Metazoa</taxon>
        <taxon>Ecdysozoa</taxon>
        <taxon>Arthropoda</taxon>
        <taxon>Hexapoda</taxon>
        <taxon>Insecta</taxon>
        <taxon>Pterygota</taxon>
        <taxon>Neoptera</taxon>
        <taxon>Endopterygota</taxon>
        <taxon>Diptera</taxon>
        <taxon>Brachycera</taxon>
        <taxon>Muscomorpha</taxon>
        <taxon>Oestroidea</taxon>
        <taxon>Calliphoridae</taxon>
        <taxon>Luciliinae</taxon>
        <taxon>Lucilia</taxon>
    </lineage>
</organism>
<keyword evidence="4 14" id="KW-0245">EGF-like domain</keyword>
<evidence type="ECO:0000256" key="3">
    <source>
        <dbReference type="ARBA" id="ARBA00022475"/>
    </source>
</evidence>
<dbReference type="CDD" id="cd00054">
    <property type="entry name" value="EGF_CA"/>
    <property type="match status" value="6"/>
</dbReference>
<dbReference type="PROSITE" id="PS50026">
    <property type="entry name" value="EGF_3"/>
    <property type="match status" value="5"/>
</dbReference>
<keyword evidence="12" id="KW-0325">Glycoprotein</keyword>
<keyword evidence="11 14" id="KW-1015">Disulfide bond</keyword>
<feature type="domain" description="CUB" evidence="15">
    <location>
        <begin position="2715"/>
        <end position="2836"/>
    </location>
</feature>
<dbReference type="PANTHER" id="PTHR24251">
    <property type="entry name" value="OVOCHYMASE-RELATED"/>
    <property type="match status" value="1"/>
</dbReference>
<keyword evidence="7" id="KW-0677">Repeat</keyword>
<dbReference type="PROSITE" id="PS01187">
    <property type="entry name" value="EGF_CA"/>
    <property type="match status" value="2"/>
</dbReference>
<feature type="disulfide bond" evidence="13">
    <location>
        <begin position="835"/>
        <end position="862"/>
    </location>
</feature>
<feature type="domain" description="CUB" evidence="15">
    <location>
        <begin position="2839"/>
        <end position="2952"/>
    </location>
</feature>
<dbReference type="OrthoDB" id="10009301at2759"/>
<dbReference type="GO" id="GO:0015031">
    <property type="term" value="P:protein transport"/>
    <property type="evidence" value="ECO:0007669"/>
    <property type="project" value="UniProtKB-KW"/>
</dbReference>
<dbReference type="InterPro" id="IPR000859">
    <property type="entry name" value="CUB_dom"/>
</dbReference>
<evidence type="ECO:0000259" key="16">
    <source>
        <dbReference type="PROSITE" id="PS50026"/>
    </source>
</evidence>
<dbReference type="FunFam" id="2.10.25.10:FF:000260">
    <property type="entry name" value="Notch receptor 4"/>
    <property type="match status" value="1"/>
</dbReference>
<dbReference type="PROSITE" id="PS00010">
    <property type="entry name" value="ASX_HYDROXYL"/>
    <property type="match status" value="2"/>
</dbReference>
<feature type="domain" description="CUB" evidence="15">
    <location>
        <begin position="612"/>
        <end position="723"/>
    </location>
</feature>
<feature type="domain" description="CUB" evidence="15">
    <location>
        <begin position="3313"/>
        <end position="3429"/>
    </location>
</feature>
<feature type="disulfide bond" evidence="13">
    <location>
        <begin position="2116"/>
        <end position="2143"/>
    </location>
</feature>
<dbReference type="PROSITE" id="PS01186">
    <property type="entry name" value="EGF_2"/>
    <property type="match status" value="3"/>
</dbReference>
<dbReference type="Pfam" id="PF07645">
    <property type="entry name" value="EGF_CA"/>
    <property type="match status" value="2"/>
</dbReference>
<feature type="domain" description="CUB" evidence="15">
    <location>
        <begin position="3070"/>
        <end position="3181"/>
    </location>
</feature>
<dbReference type="Proteomes" id="UP000037069">
    <property type="component" value="Unassembled WGS sequence"/>
</dbReference>
<proteinExistence type="predicted"/>
<dbReference type="CDD" id="cd00041">
    <property type="entry name" value="CUB"/>
    <property type="match status" value="17"/>
</dbReference>
<dbReference type="Gene3D" id="2.60.120.290">
    <property type="entry name" value="Spermadhesin, CUB domain"/>
    <property type="match status" value="20"/>
</dbReference>
<reference evidence="17 18" key="1">
    <citation type="journal article" date="2015" name="Nat. Commun.">
        <title>Lucilia cuprina genome unlocks parasitic fly biology to underpin future interventions.</title>
        <authorList>
            <person name="Anstead C.A."/>
            <person name="Korhonen P.K."/>
            <person name="Young N.D."/>
            <person name="Hall R.S."/>
            <person name="Jex A.R."/>
            <person name="Murali S.C."/>
            <person name="Hughes D.S."/>
            <person name="Lee S.F."/>
            <person name="Perry T."/>
            <person name="Stroehlein A.J."/>
            <person name="Ansell B.R."/>
            <person name="Breugelmans B."/>
            <person name="Hofmann A."/>
            <person name="Qu J."/>
            <person name="Dugan S."/>
            <person name="Lee S.L."/>
            <person name="Chao H."/>
            <person name="Dinh H."/>
            <person name="Han Y."/>
            <person name="Doddapaneni H.V."/>
            <person name="Worley K.C."/>
            <person name="Muzny D.M."/>
            <person name="Ioannidis P."/>
            <person name="Waterhouse R.M."/>
            <person name="Zdobnov E.M."/>
            <person name="James P.J."/>
            <person name="Bagnall N.H."/>
            <person name="Kotze A.C."/>
            <person name="Gibbs R.A."/>
            <person name="Richards S."/>
            <person name="Batterham P."/>
            <person name="Gasser R.B."/>
        </authorList>
    </citation>
    <scope>NUCLEOTIDE SEQUENCE [LARGE SCALE GENOMIC DNA]</scope>
    <source>
        <strain evidence="17 18">LS</strain>
        <tissue evidence="17">Full body</tissue>
    </source>
</reference>
<dbReference type="PROSITE" id="PS01180">
    <property type="entry name" value="CUB"/>
    <property type="match status" value="21"/>
</dbReference>
<dbReference type="GO" id="GO:0005509">
    <property type="term" value="F:calcium ion binding"/>
    <property type="evidence" value="ECO:0007669"/>
    <property type="project" value="InterPro"/>
</dbReference>
<evidence type="ECO:0000256" key="5">
    <source>
        <dbReference type="ARBA" id="ARBA00022723"/>
    </source>
</evidence>
<dbReference type="Pfam" id="PF00431">
    <property type="entry name" value="CUB"/>
    <property type="match status" value="18"/>
</dbReference>
<dbReference type="FunFam" id="2.10.25.10:FF:000095">
    <property type="entry name" value="Notch, isoform B"/>
    <property type="match status" value="1"/>
</dbReference>
<comment type="caution">
    <text evidence="17">The sequence shown here is derived from an EMBL/GenBank/DDBJ whole genome shotgun (WGS) entry which is preliminary data.</text>
</comment>
<dbReference type="SUPFAM" id="SSF57196">
    <property type="entry name" value="EGF/Laminin"/>
    <property type="match status" value="3"/>
</dbReference>
<feature type="domain" description="CUB" evidence="15">
    <location>
        <begin position="2116"/>
        <end position="2238"/>
    </location>
</feature>
<feature type="domain" description="CUB" evidence="15">
    <location>
        <begin position="3184"/>
        <end position="3309"/>
    </location>
</feature>
<feature type="domain" description="EGF-like" evidence="16">
    <location>
        <begin position="151"/>
        <end position="189"/>
    </location>
</feature>
<feature type="disulfide bond" evidence="14">
    <location>
        <begin position="179"/>
        <end position="188"/>
    </location>
</feature>
<feature type="domain" description="EGF-like" evidence="16">
    <location>
        <begin position="450"/>
        <end position="487"/>
    </location>
</feature>
<dbReference type="InterPro" id="IPR049883">
    <property type="entry name" value="NOTCH1_EGF-like"/>
</dbReference>
<protein>
    <recommendedName>
        <fullName evidence="19">Cubilin</fullName>
    </recommendedName>
</protein>
<evidence type="ECO:0000256" key="11">
    <source>
        <dbReference type="ARBA" id="ARBA00023157"/>
    </source>
</evidence>
<keyword evidence="6" id="KW-0732">Signal</keyword>
<dbReference type="EMBL" id="JRES01001238">
    <property type="protein sequence ID" value="KNC24415.1"/>
    <property type="molecule type" value="Genomic_DNA"/>
</dbReference>
<dbReference type="GO" id="GO:0005886">
    <property type="term" value="C:plasma membrane"/>
    <property type="evidence" value="ECO:0007669"/>
    <property type="project" value="UniProtKB-SubCell"/>
</dbReference>
<keyword evidence="5" id="KW-0479">Metal-binding</keyword>
<feature type="domain" description="CUB" evidence="15">
    <location>
        <begin position="729"/>
        <end position="834"/>
    </location>
</feature>
<feature type="disulfide bond" evidence="13">
    <location>
        <begin position="493"/>
        <end position="520"/>
    </location>
</feature>
<feature type="disulfide bond" evidence="13">
    <location>
        <begin position="1540"/>
        <end position="1567"/>
    </location>
</feature>
<dbReference type="SMART" id="SM00042">
    <property type="entry name" value="CUB"/>
    <property type="match status" value="20"/>
</dbReference>
<feature type="domain" description="CUB" evidence="15">
    <location>
        <begin position="2483"/>
        <end position="2597"/>
    </location>
</feature>
<feature type="disulfide bond" evidence="14">
    <location>
        <begin position="439"/>
        <end position="448"/>
    </location>
</feature>
<keyword evidence="2" id="KW-0813">Transport</keyword>
<dbReference type="PROSITE" id="PS00022">
    <property type="entry name" value="EGF_1"/>
    <property type="match status" value="4"/>
</dbReference>
<feature type="domain" description="EGF-like" evidence="16">
    <location>
        <begin position="191"/>
        <end position="232"/>
    </location>
</feature>
<accession>A0A0L0BWL9</accession>
<dbReference type="InterPro" id="IPR000152">
    <property type="entry name" value="EGF-type_Asp/Asn_hydroxyl_site"/>
</dbReference>
<evidence type="ECO:0000256" key="12">
    <source>
        <dbReference type="ARBA" id="ARBA00023180"/>
    </source>
</evidence>
<dbReference type="InterPro" id="IPR001881">
    <property type="entry name" value="EGF-like_Ca-bd_dom"/>
</dbReference>
<feature type="domain" description="CUB" evidence="15">
    <location>
        <begin position="835"/>
        <end position="968"/>
    </location>
</feature>
<dbReference type="InterPro" id="IPR035914">
    <property type="entry name" value="Sperma_CUB_dom_sf"/>
</dbReference>
<dbReference type="FunFam" id="2.60.120.290:FF:000013">
    <property type="entry name" value="Membrane frizzled-related protein"/>
    <property type="match status" value="2"/>
</dbReference>
<dbReference type="CDD" id="cd22201">
    <property type="entry name" value="cubilin_NTD"/>
    <property type="match status" value="1"/>
</dbReference>
<keyword evidence="10" id="KW-0472">Membrane</keyword>
<feature type="domain" description="EGF-like" evidence="16">
    <location>
        <begin position="367"/>
        <end position="404"/>
    </location>
</feature>
<keyword evidence="18" id="KW-1185">Reference proteome</keyword>
<sequence length="3673" mass="415826">MCERITSLVLYVAIVTSLWPTYILCQYDNQPKIHLKSGDLVLEAAYDRNITFRLSRDSSLFLNKVNLMDKIRQRYTPAIPDIDGKQTDTYSTDDLKSEIQKLHDDLERFAHRLMTSQNRTRRTLQLGVIRRNLGRINRLNGRLLALERKLKKDECAEATEPCKNGGTCYDSYNGFHCECTEGYTGKTCEKDVDECYLFAGTELGCQNNGICINTPGSYKCNCAKGFSGSHCRLRNVVCHQEQSRELCAHGTCVPANNEKGYTCICEQGWIRNTTSLSCDVDVNECEGLNNPCHNQCINLPGSFKCGPCPAGYTGNGITCLDIDECTTNNGGCSMLPKVRCINTEGSYFCASCPPGWVGDGHTCELAPSNSCNDEKICHPQAKCEYISDVASCTCPPGMFGHGFGPRGCHSNPLNDSCENHICQNNGTCISNGRTTSCLCPNGYSGALCETADGCHPNPCQNDGTCKPLGVNGFKCSCLPGTTGKHCELMRSVCAKTMRLPSGELKYPAGEETEYSNNERCAWIIRTTPTNILNVTFTKFDVEGNDDCTHDWLQIHDGNSLASQLIGRFCGNNLPLGGNILSSHHLLFFWFRSDNATNKPGFEMSWVSQPHVCGDNLELASNGAGVIRSPGYPGKTPINRECQWELSAPYGYRFAFRIYDVNLGTLPNCTGDSLKITDADLLLKQYCQSTKSEVLRSSSNKVLLHFHTDRFSADSSFQLHYEVEPGIPHCGGIFSEPFGHIIGPSEQATCLYLIQQPLGTQIKWEFLDLKSFEMINCNLNRIEIFDGKTDEDDNLLVTCGGMPSDPVVSSSNYMLIRYKNSLDVNNPFRAKYSRVCEFRVFGPDAGVLNTPNYPKPYVEHITCTFHIYGPGDTMVIANFTDFSIEETITNSLIDPADYIAPNNSITEANKLNDDSISYVDVYLSSTNKRRYHKGIPMVLRSERNVMSIVFHATTNNAKARGLRIEYSFEPIACGGVFAENKGSIDKTVNGEECLLIFEAPEGKHIKLDMEYVIYGDSGELLIYANETAGGDMLLKNVTKSSEIRETFNFNTVTLIMKQRMRILGSYEFVSTKEACGGNFTSLYGAIVSPSWPRPYHPNLDCVWVITAALGNKIELQVHNFTLEPACSGDILEIRNGKFPTSPLIGRYCASQIPSRIASFTNSLYIRFTSDNYIEGRGFYLNWEQTSTGCGGKLTAYKGSIHPPHFDDTPEVMTISNVHMICDWQIVVSQGSSIDLSVTTSTDLLEFCRKNNLRIYDGGSTLSPMIQFNCTNILRRQTMELRSSTNQLLIIYFLTQNSKYETPEFILDYVTNCNVVIENYRGVIESPNFPENYPENQKCAWDLKAGRNNKFKLVFSHLDMEVTDMTCEYDYVEIWDMKDLDILKKYHLCSYTSEPITSEGNHMMVHFVSDYSNNKNGFRLEYTRVGCGEHLEKEFGYITSPNYPYSNDLDCDWYIEAPPGRQIFLNVVEFHIESNTPDCSQNILLFKESKNSSIELGKECSEQHTALSITSPANRLYVHFRTSATRSRKYFKAFYHTRAASCGGSFRGISGTISSSNYPYSPNAQSYDCVWDITVPESYGILLDFKDFKLSDSQNCTEASMEFWKLSGTSVQYLDKFCGAEKPNIKIVHGNHLKVEYKDRGKQSLGRFAIEYKKQCGGLLTESTGYIKSTAAEECIWEFDVMKGTLISVSIIQLNCYCQKNGDGVKTCKNGLGIKENHFDDNLQSGNYTLFMCEEHQADLVFEASKLHIFANNINFRAKYSTTQHSCGGYIESERGSLASPYYPLTYPANIECIWSLQGSKGSFLELQFDQLDISNSEHCNEDYLEIRTWSESKILGLYCGSEKPEKTLVSFERFWLKFHSADGSTGKGFKLSWNYAHLNELINKSRGYISNPPVKMVQHDEEPYAWRIVVPRGEFIQLNFQEYNNGLNLYDGFDETALLIDIPSSPWRFVSSSNVVYLQTDNDNFETFSILWNTTTNKPIDANATLEKCHSEQSIKVHRFNAIRVVSPGYPKGYEHGLRCDWIFKPQNPIEHVAVALIDVDLETTGDCSADYLKISTSVDLVSWHKNEQLCNGSSVSKMSHGTPFKWVHGTPHIKLDFVTDMSINRTGFLAKVVAKCGSNMTDSVGFIGGNMMPDFNDGPNTQCLWHVNVKPGKRIRVQLDYPRITLDKEDFDEECNNHVLLYDGVDDHAPLIPPGRLCYPQNVTTIHVNTSSNHLTIKYKLNMDKISPKLTRTMFWNLTYREYSECSQEIRLIPEASEINITSPLYPNVPHPHTECEWRVVAPQGEIIQIEFLERFDMNSRYCSQEYLELFDGSTTLSRNIGRYCRKPPTLRTTQNMLYIHYLTDIAEPRNGFKARISISRCGGTYTENYGTIKSPGYPAAYPSSTQCDFVINLTGKNLIRIKFIDINLPYDETKLSSSDHLEIITIGGPDTNSQSIMVYGNTTNSTEFLINSNKVVVRFHSFLKTFAFRGFSLIYNSDGSYCANVVTGVSGEIIMNLPAKQYYQNTCTWKITVPKRQRVRLDFLNMEEMKDQNFSSSLRISLNNNFDYSSEIITFTPSTYNSSIVLQSTDNIMYVRVIIPRSNSILRPLKARYSSNEESPCPSDIDEDNNSGTIDIPGLETVFRRSFYCGIKIKLNEGETIAFNISTLLVSGYRGMGRLQYPLVFRDSYMNTQYRNNLTEYIHAQSQTKGSIAIAQDADNHIQRLKMSFRIYPCGGVVNVIPGLKINTPQVNINNSDGQIVCVWTLLKPYLAYGVEKSKEFKLNGTFKFTDSCENEYVEIVEGQWMNRTSAMKICKDRSIENFEYLISKRTTFLIYRSSNYRPEKLTFSLNIEKIFTCSSETLVNMISSPIKIDKTLYKNNEECSWVFYTKPGLYLQVQFIGRFFIENSPNCTNDYLEIQRDIDGLWIPEARFCGREVPEVYNSSASRLQIIFRTNENVTAEGFEFVVQTHCQLQLNVTSSQPQFIVSPPNNLQSWRKLHCEYIFKGNETDKLIVVKAKFDPKHDLVYTQDRCRLGALTVNKQDDNGVDLVGTQHCQLEFEERAYKYIRFVYDAYVGQRFTLEYAFETCGGNLTAPAVIRPLKHETESTYANNMNCVWYITAPPEHSIAVRFKYFSTEETYDHLTIYSGIQIKKEKLIAKLSGNYSTNIPILVESNQAVINAISDSSGSSKGFEANIVFIANCNERISLTEGNSPVTLARNKKFNSSEEYICNYRITAPKDYRIRVEIKKLQINGANSTCQNSQSKCEDNCNYLEIFDNPTTYDASFGKFCSVSSINRTFLSSYEFAALKLNADRPGEYNFEIILKMEKSECGLTEYKLGDNEKYKFTFPPNGLAKYAANVHCTWRLISSHELEFHFNYMDLQNKSQVTGKCLDYVNIKGNYYLHNLCGLAKNFTINTIKSYEDFVDITFHSDDSEEGKGFEFVVQRSDACNRTYTSLSKSIQYRGYGKEKEICIDTIIVPENYTLNFYITSMYFKNYDCEKLHFKIIDLKTNKTLIDRCRSSYVNVNLFTNTNAVRIEAADYTSVAFLYSVTNRNLTPGCGGTFTANEAQFASPPYENDRNFSECRWDILSPASGRKTLQFYEFNMGTITNCHLDNVKIIEILPNGTEKLLKTVCGSNAPNAIISNSSHLAIISKKSPNFDGTGWTLSYTTYNFETPKTALVVNDYQMRLV</sequence>
<dbReference type="Pfam" id="PF00008">
    <property type="entry name" value="EGF"/>
    <property type="match status" value="4"/>
</dbReference>
<evidence type="ECO:0000256" key="2">
    <source>
        <dbReference type="ARBA" id="ARBA00022448"/>
    </source>
</evidence>
<dbReference type="SMART" id="SM00179">
    <property type="entry name" value="EGF_CA"/>
    <property type="match status" value="7"/>
</dbReference>
<dbReference type="STRING" id="7375.A0A0L0BWL9"/>
<feature type="domain" description="CUB" evidence="15">
    <location>
        <begin position="1074"/>
        <end position="1184"/>
    </location>
</feature>
<keyword evidence="8" id="KW-0106">Calcium</keyword>
<evidence type="ECO:0000313" key="18">
    <source>
        <dbReference type="Proteomes" id="UP000037069"/>
    </source>
</evidence>
<feature type="domain" description="CUB" evidence="15">
    <location>
        <begin position="1188"/>
        <end position="1310"/>
    </location>
</feature>
<name>A0A0L0BWL9_LUCCU</name>
<evidence type="ECO:0000256" key="4">
    <source>
        <dbReference type="ARBA" id="ARBA00022536"/>
    </source>
</evidence>
<evidence type="ECO:0000259" key="15">
    <source>
        <dbReference type="PROSITE" id="PS01180"/>
    </source>
</evidence>
<gene>
    <name evidence="17" type="ORF">FF38_14168</name>
</gene>
<feature type="domain" description="EGF-like" evidence="16">
    <location>
        <begin position="413"/>
        <end position="449"/>
    </location>
</feature>
<dbReference type="InterPro" id="IPR000742">
    <property type="entry name" value="EGF"/>
</dbReference>
<keyword evidence="3" id="KW-1003">Cell membrane</keyword>
<evidence type="ECO:0008006" key="19">
    <source>
        <dbReference type="Google" id="ProtNLM"/>
    </source>
</evidence>
<feature type="domain" description="CUB" evidence="15">
    <location>
        <begin position="2362"/>
        <end position="2479"/>
    </location>
</feature>
<feature type="domain" description="CUB" evidence="15">
    <location>
        <begin position="493"/>
        <end position="608"/>
    </location>
</feature>
<feature type="disulfide bond" evidence="14">
    <location>
        <begin position="222"/>
        <end position="231"/>
    </location>
</feature>
<feature type="disulfide bond" evidence="14">
    <location>
        <begin position="477"/>
        <end position="486"/>
    </location>
</feature>
<feature type="domain" description="CUB" evidence="15">
    <location>
        <begin position="1311"/>
        <end position="1423"/>
    </location>
</feature>
<evidence type="ECO:0000256" key="14">
    <source>
        <dbReference type="PROSITE-ProRule" id="PRU00076"/>
    </source>
</evidence>
<dbReference type="FunFam" id="2.60.120.290:FF:000005">
    <property type="entry name" value="Procollagen C-endopeptidase enhancer 1"/>
    <property type="match status" value="1"/>
</dbReference>
<dbReference type="FunFam" id="2.10.25.10:FF:000434">
    <property type="entry name" value="Predicted protein"/>
    <property type="match status" value="1"/>
</dbReference>
<dbReference type="Gene3D" id="2.10.25.10">
    <property type="entry name" value="Laminin"/>
    <property type="match status" value="6"/>
</dbReference>
<evidence type="ECO:0000256" key="13">
    <source>
        <dbReference type="PROSITE-ProRule" id="PRU00059"/>
    </source>
</evidence>
<evidence type="ECO:0000256" key="7">
    <source>
        <dbReference type="ARBA" id="ARBA00022737"/>
    </source>
</evidence>
<dbReference type="FunFam" id="2.10.25.10:FF:000038">
    <property type="entry name" value="Fibrillin 2"/>
    <property type="match status" value="1"/>
</dbReference>
<feature type="disulfide bond" evidence="13">
    <location>
        <begin position="3070"/>
        <end position="3097"/>
    </location>
</feature>
<comment type="subcellular location">
    <subcellularLocation>
        <location evidence="1">Cell membrane</location>
        <topology evidence="1">Peripheral membrane protein</topology>
    </subcellularLocation>
</comment>
<evidence type="ECO:0000256" key="10">
    <source>
        <dbReference type="ARBA" id="ARBA00023136"/>
    </source>
</evidence>
<feature type="domain" description="CUB" evidence="15">
    <location>
        <begin position="1540"/>
        <end position="1653"/>
    </location>
</feature>
<keyword evidence="9" id="KW-0653">Protein transport</keyword>
<dbReference type="FunFam" id="2.60.120.290:FF:000060">
    <property type="entry name" value="Cubilin homolog"/>
    <property type="match status" value="1"/>
</dbReference>
<dbReference type="FunFam" id="2.10.25.10:FF:000379">
    <property type="entry name" value="Cubilin"/>
    <property type="match status" value="1"/>
</dbReference>
<dbReference type="OMA" id="REFNECN"/>
<evidence type="ECO:0000256" key="1">
    <source>
        <dbReference type="ARBA" id="ARBA00004202"/>
    </source>
</evidence>
<dbReference type="InterPro" id="IPR018097">
    <property type="entry name" value="EGF_Ca-bd_CS"/>
</dbReference>
<evidence type="ECO:0000256" key="6">
    <source>
        <dbReference type="ARBA" id="ARBA00022729"/>
    </source>
</evidence>
<dbReference type="SUPFAM" id="SSF57184">
    <property type="entry name" value="Growth factor receptor domain"/>
    <property type="match status" value="2"/>
</dbReference>
<dbReference type="InterPro" id="IPR009030">
    <property type="entry name" value="Growth_fac_rcpt_cys_sf"/>
</dbReference>
<feature type="domain" description="CUB" evidence="15">
    <location>
        <begin position="1425"/>
        <end position="1536"/>
    </location>
</feature>
<feature type="domain" description="CUB" evidence="15">
    <location>
        <begin position="2246"/>
        <end position="2360"/>
    </location>
</feature>
<evidence type="ECO:0000256" key="8">
    <source>
        <dbReference type="ARBA" id="ARBA00022837"/>
    </source>
</evidence>
<comment type="caution">
    <text evidence="14">Lacks conserved residue(s) required for the propagation of feature annotation.</text>
</comment>